<name>A0A8K0DLP6_IGNLU</name>
<reference evidence="6" key="1">
    <citation type="submission" date="2019-08" db="EMBL/GenBank/DDBJ databases">
        <title>The genome of the North American firefly Photinus pyralis.</title>
        <authorList>
            <consortium name="Photinus pyralis genome working group"/>
            <person name="Fallon T.R."/>
            <person name="Sander Lower S.E."/>
            <person name="Weng J.-K."/>
        </authorList>
    </citation>
    <scope>NUCLEOTIDE SEQUENCE</scope>
    <source>
        <strain evidence="6">TRF0915ILg1</strain>
        <tissue evidence="6">Whole body</tissue>
    </source>
</reference>
<evidence type="ECO:0000313" key="6">
    <source>
        <dbReference type="EMBL" id="KAF2905632.1"/>
    </source>
</evidence>
<feature type="domain" description="F-box" evidence="5">
    <location>
        <begin position="192"/>
        <end position="239"/>
    </location>
</feature>
<accession>A0A8K0DLP6</accession>
<dbReference type="PANTHER" id="PTHR13123">
    <property type="entry name" value="LD30288P"/>
    <property type="match status" value="1"/>
</dbReference>
<dbReference type="OrthoDB" id="9991467at2759"/>
<gene>
    <name evidence="6" type="ORF">ILUMI_00543</name>
</gene>
<dbReference type="PROSITE" id="PS50181">
    <property type="entry name" value="FBOX"/>
    <property type="match status" value="1"/>
</dbReference>
<dbReference type="InterPro" id="IPR040394">
    <property type="entry name" value="FBX25/32"/>
</dbReference>
<dbReference type="GO" id="GO:0016567">
    <property type="term" value="P:protein ubiquitination"/>
    <property type="evidence" value="ECO:0007669"/>
    <property type="project" value="UniProtKB-UniPathway"/>
</dbReference>
<keyword evidence="3" id="KW-0833">Ubl conjugation pathway</keyword>
<dbReference type="GO" id="GO:0005737">
    <property type="term" value="C:cytoplasm"/>
    <property type="evidence" value="ECO:0007669"/>
    <property type="project" value="TreeGrafter"/>
</dbReference>
<evidence type="ECO:0000256" key="4">
    <source>
        <dbReference type="ARBA" id="ARBA00023242"/>
    </source>
</evidence>
<dbReference type="Gene3D" id="1.20.1280.50">
    <property type="match status" value="1"/>
</dbReference>
<comment type="pathway">
    <text evidence="2">Protein modification; protein ubiquitination.</text>
</comment>
<dbReference type="Pfam" id="PF12937">
    <property type="entry name" value="F-box-like"/>
    <property type="match status" value="1"/>
</dbReference>
<dbReference type="SMART" id="SM00256">
    <property type="entry name" value="FBOX"/>
    <property type="match status" value="1"/>
</dbReference>
<dbReference type="GO" id="GO:0005634">
    <property type="term" value="C:nucleus"/>
    <property type="evidence" value="ECO:0007669"/>
    <property type="project" value="UniProtKB-SubCell"/>
</dbReference>
<dbReference type="InterPro" id="IPR001810">
    <property type="entry name" value="F-box_dom"/>
</dbReference>
<evidence type="ECO:0000256" key="1">
    <source>
        <dbReference type="ARBA" id="ARBA00004123"/>
    </source>
</evidence>
<keyword evidence="4" id="KW-0539">Nucleus</keyword>
<dbReference type="GO" id="GO:0019005">
    <property type="term" value="C:SCF ubiquitin ligase complex"/>
    <property type="evidence" value="ECO:0007669"/>
    <property type="project" value="TreeGrafter"/>
</dbReference>
<protein>
    <recommendedName>
        <fullName evidence="5">F-box domain-containing protein</fullName>
    </recommendedName>
</protein>
<comment type="caution">
    <text evidence="6">The sequence shown here is derived from an EMBL/GenBank/DDBJ whole genome shotgun (WGS) entry which is preliminary data.</text>
</comment>
<comment type="subcellular location">
    <subcellularLocation>
        <location evidence="1">Nucleus</location>
    </subcellularLocation>
</comment>
<dbReference type="Proteomes" id="UP000801492">
    <property type="component" value="Unassembled WGS sequence"/>
</dbReference>
<evidence type="ECO:0000256" key="2">
    <source>
        <dbReference type="ARBA" id="ARBA00004906"/>
    </source>
</evidence>
<dbReference type="SUPFAM" id="SSF81383">
    <property type="entry name" value="F-box domain"/>
    <property type="match status" value="1"/>
</dbReference>
<proteinExistence type="predicted"/>
<sequence length="337" mass="38568">MPFISKDWRSPGETWVKTQEGWEKKKVLEKCKSIREQGSVEESEESDNAVQPYCQITIKCTREIAGFNELDEAVKRLDFRSAVHDVRRFNYICALLDLLVGQQMTTLSGCAQKALLAMLEEVAAHAIAIQHNPRGLRKLITKLHALSAAERAACWGGPLGSQLLWHQHAATIERILSMAAKMQIHEPSPDTHPLLLQLPEECLREVILRLSDHKDLTSTSQACNQLAVLVDEQRVWKELCRFHFTMQQIEMVVEKDKKVDWKQVYHSLRKTFGLREDRQYAETLSLCRHCRCLFWRSLGHPCIADQCPEYRARLQEAGGLLPPSPVPPSAFLKFFSL</sequence>
<organism evidence="6 7">
    <name type="scientific">Ignelater luminosus</name>
    <name type="common">Cucubano</name>
    <name type="synonym">Pyrophorus luminosus</name>
    <dbReference type="NCBI Taxonomy" id="2038154"/>
    <lineage>
        <taxon>Eukaryota</taxon>
        <taxon>Metazoa</taxon>
        <taxon>Ecdysozoa</taxon>
        <taxon>Arthropoda</taxon>
        <taxon>Hexapoda</taxon>
        <taxon>Insecta</taxon>
        <taxon>Pterygota</taxon>
        <taxon>Neoptera</taxon>
        <taxon>Endopterygota</taxon>
        <taxon>Coleoptera</taxon>
        <taxon>Polyphaga</taxon>
        <taxon>Elateriformia</taxon>
        <taxon>Elateroidea</taxon>
        <taxon>Elateridae</taxon>
        <taxon>Agrypninae</taxon>
        <taxon>Pyrophorini</taxon>
        <taxon>Ignelater</taxon>
    </lineage>
</organism>
<dbReference type="UniPathway" id="UPA00143"/>
<dbReference type="PANTHER" id="PTHR13123:SF7">
    <property type="entry name" value="LD30288P"/>
    <property type="match status" value="1"/>
</dbReference>
<dbReference type="InterPro" id="IPR036047">
    <property type="entry name" value="F-box-like_dom_sf"/>
</dbReference>
<dbReference type="EMBL" id="VTPC01000482">
    <property type="protein sequence ID" value="KAF2905632.1"/>
    <property type="molecule type" value="Genomic_DNA"/>
</dbReference>
<evidence type="ECO:0000259" key="5">
    <source>
        <dbReference type="PROSITE" id="PS50181"/>
    </source>
</evidence>
<evidence type="ECO:0000256" key="3">
    <source>
        <dbReference type="ARBA" id="ARBA00022786"/>
    </source>
</evidence>
<keyword evidence="7" id="KW-1185">Reference proteome</keyword>
<evidence type="ECO:0000313" key="7">
    <source>
        <dbReference type="Proteomes" id="UP000801492"/>
    </source>
</evidence>
<dbReference type="AlphaFoldDB" id="A0A8K0DLP6"/>